<evidence type="ECO:0000259" key="1">
    <source>
        <dbReference type="PROSITE" id="PS50089"/>
    </source>
</evidence>
<evidence type="ECO:0000313" key="2">
    <source>
        <dbReference type="EMBL" id="UYM15816.1"/>
    </source>
</evidence>
<dbReference type="Proteomes" id="UP001163255">
    <property type="component" value="Chromosome"/>
</dbReference>
<keyword evidence="3" id="KW-1185">Reference proteome</keyword>
<dbReference type="Gene3D" id="3.30.40.10">
    <property type="entry name" value="Zinc/RING finger domain, C3HC4 (zinc finger)"/>
    <property type="match status" value="1"/>
</dbReference>
<dbReference type="InterPro" id="IPR013083">
    <property type="entry name" value="Znf_RING/FYVE/PHD"/>
</dbReference>
<protein>
    <recommendedName>
        <fullName evidence="1">RING-type domain-containing protein</fullName>
    </recommendedName>
</protein>
<dbReference type="InterPro" id="IPR001841">
    <property type="entry name" value="Znf_RING"/>
</dbReference>
<sequence length="232" mass="25017">MSNDVCVICQEPFNNEVVEGLPHQKITLPCFETHVCGRSCLALWFDNGRHQTCPVCRQRVSDEFAAGVGNRSFYQKIIDAATNAGLSIFDSLETALRNPLVNIVLFGGSAFSLMMASDLSEEDTDTLTTVFNAATVGSIVGGVLRLNHLPVIRVLPRVELLSRLATYYSGIGAAVDAAHRIQVIPDRPLLALSQTTASSMFGFGLGFSAAEAIHRLLGNRQDAVPNLPEING</sequence>
<organism evidence="2 3">
    <name type="scientific">Endozoicomonas euniceicola</name>
    <dbReference type="NCBI Taxonomy" id="1234143"/>
    <lineage>
        <taxon>Bacteria</taxon>
        <taxon>Pseudomonadati</taxon>
        <taxon>Pseudomonadota</taxon>
        <taxon>Gammaproteobacteria</taxon>
        <taxon>Oceanospirillales</taxon>
        <taxon>Endozoicomonadaceae</taxon>
        <taxon>Endozoicomonas</taxon>
    </lineage>
</organism>
<dbReference type="EMBL" id="CP103300">
    <property type="protein sequence ID" value="UYM15816.1"/>
    <property type="molecule type" value="Genomic_DNA"/>
</dbReference>
<dbReference type="PROSITE" id="PS50089">
    <property type="entry name" value="ZF_RING_2"/>
    <property type="match status" value="1"/>
</dbReference>
<dbReference type="SUPFAM" id="SSF57850">
    <property type="entry name" value="RING/U-box"/>
    <property type="match status" value="1"/>
</dbReference>
<name>A0ABY6GST0_9GAMM</name>
<proteinExistence type="predicted"/>
<reference evidence="2" key="1">
    <citation type="submission" date="2022-10" db="EMBL/GenBank/DDBJ databases">
        <title>Completed Genome Sequence of two octocoral isolated bacterium, Endozoicomonas euniceicola EF212T and Endozoicomonas gorgoniicola PS125T.</title>
        <authorList>
            <person name="Chiou Y.-J."/>
            <person name="Chen Y.-H."/>
        </authorList>
    </citation>
    <scope>NUCLEOTIDE SEQUENCE</scope>
    <source>
        <strain evidence="2">EF212</strain>
    </source>
</reference>
<dbReference type="RefSeq" id="WP_262598017.1">
    <property type="nucleotide sequence ID" value="NZ_CP103300.1"/>
</dbReference>
<feature type="domain" description="RING-type" evidence="1">
    <location>
        <begin position="6"/>
        <end position="57"/>
    </location>
</feature>
<gene>
    <name evidence="2" type="ORF">NX720_23820</name>
</gene>
<evidence type="ECO:0000313" key="3">
    <source>
        <dbReference type="Proteomes" id="UP001163255"/>
    </source>
</evidence>
<accession>A0ABY6GST0</accession>